<dbReference type="EMBL" id="RSUZ01000008">
    <property type="protein sequence ID" value="MIV63214.1"/>
    <property type="molecule type" value="Genomic_DNA"/>
</dbReference>
<keyword evidence="1" id="KW-0472">Membrane</keyword>
<name>A0A402XCT2_SALER</name>
<keyword evidence="1" id="KW-0812">Transmembrane</keyword>
<comment type="caution">
    <text evidence="2">The sequence shown here is derived from an EMBL/GenBank/DDBJ whole genome shotgun (WGS) entry which is preliminary data.</text>
</comment>
<accession>A0A402XCT2</accession>
<dbReference type="AlphaFoldDB" id="A0A402XCT2"/>
<keyword evidence="1" id="KW-1133">Transmembrane helix</keyword>
<proteinExistence type="predicted"/>
<feature type="transmembrane region" description="Helical" evidence="1">
    <location>
        <begin position="54"/>
        <end position="72"/>
    </location>
</feature>
<dbReference type="Proteomes" id="UP000885414">
    <property type="component" value="Unassembled WGS sequence"/>
</dbReference>
<evidence type="ECO:0000313" key="2">
    <source>
        <dbReference type="EMBL" id="MIV63214.1"/>
    </source>
</evidence>
<feature type="transmembrane region" description="Helical" evidence="1">
    <location>
        <begin position="26"/>
        <end position="47"/>
    </location>
</feature>
<gene>
    <name evidence="2" type="ORF">BA086_08905</name>
</gene>
<organism evidence="2">
    <name type="scientific">Salmonella enterica</name>
    <name type="common">Salmonella choleraesuis</name>
    <dbReference type="NCBI Taxonomy" id="28901"/>
    <lineage>
        <taxon>Bacteria</taxon>
        <taxon>Pseudomonadati</taxon>
        <taxon>Pseudomonadota</taxon>
        <taxon>Gammaproteobacteria</taxon>
        <taxon>Enterobacterales</taxon>
        <taxon>Enterobacteriaceae</taxon>
        <taxon>Salmonella</taxon>
    </lineage>
</organism>
<reference evidence="2" key="1">
    <citation type="submission" date="2018-07" db="EMBL/GenBank/DDBJ databases">
        <authorList>
            <consortium name="GenomeTrakr network: Whole genome sequencing for foodborne pathogen traceback"/>
        </authorList>
    </citation>
    <scope>NUCLEOTIDE SEQUENCE [LARGE SCALE GENOMIC DNA]</scope>
    <source>
        <strain evidence="2">FDA00010322</strain>
    </source>
</reference>
<protein>
    <submittedName>
        <fullName evidence="2">Uncharacterized protein</fullName>
    </submittedName>
</protein>
<sequence>MTSIYITQKNIFVINALYSEYMIYVLYRNLSNILFSLVLINFLLFILMSDYHKLYCAGVAFFICCIYFSGGYSKQSRKAGEQAIRYINFIMSGSSISDADFSNTLQKLTSHNLMVPLGVLRELYIFIMISANTAPLTIAKAKGELTRYEKLVIWLAGGLPMENTGIKLKISLNSINYDLLVNFNQSTNNDRK</sequence>
<evidence type="ECO:0000256" key="1">
    <source>
        <dbReference type="SAM" id="Phobius"/>
    </source>
</evidence>